<name>A0ABV8RZE0_9BURK</name>
<dbReference type="InterPro" id="IPR052341">
    <property type="entry name" value="LOG_family_nucleotidases"/>
</dbReference>
<keyword evidence="2" id="KW-0203">Cytokinin biosynthesis</keyword>
<comment type="caution">
    <text evidence="3">The sequence shown here is derived from an EMBL/GenBank/DDBJ whole genome shotgun (WGS) entry which is preliminary data.</text>
</comment>
<dbReference type="PANTHER" id="PTHR43393">
    <property type="entry name" value="CYTOKININ RIBOSIDE 5'-MONOPHOSPHATE PHOSPHORIBOHYDROLASE"/>
    <property type="match status" value="1"/>
</dbReference>
<dbReference type="EC" id="3.2.2.n1" evidence="2"/>
<keyword evidence="2" id="KW-0378">Hydrolase</keyword>
<comment type="catalytic activity">
    <reaction evidence="1">
        <text>AMP + H2O = D-ribose 5-phosphate + adenine</text>
        <dbReference type="Rhea" id="RHEA:20129"/>
        <dbReference type="ChEBI" id="CHEBI:15377"/>
        <dbReference type="ChEBI" id="CHEBI:16708"/>
        <dbReference type="ChEBI" id="CHEBI:78346"/>
        <dbReference type="ChEBI" id="CHEBI:456215"/>
        <dbReference type="EC" id="3.2.2.4"/>
    </reaction>
</comment>
<dbReference type="Proteomes" id="UP001595756">
    <property type="component" value="Unassembled WGS sequence"/>
</dbReference>
<dbReference type="RefSeq" id="WP_376813212.1">
    <property type="nucleotide sequence ID" value="NZ_JBHSDY010000006.1"/>
</dbReference>
<dbReference type="SUPFAM" id="SSF102405">
    <property type="entry name" value="MCP/YpsA-like"/>
    <property type="match status" value="1"/>
</dbReference>
<sequence length="288" mass="32469">MNPPLDADERLRSILASPTYRLAYEDTDLLTEKDLRPLRLQLELLKPERVLNEQGVHSTVVVFGSARVRDAATARERLAALERQRDPATPDPAQERELAQARRRVEQARYYEEARRFAQLISARFQQEKRCDFVVVTGGGPGIMEAANRGAYDAGARSIGLNITLPHEQAPNAYITPELAFRFHYFALRKMHFLIHARGLVAFPGGYGTLDELFEVLTLIQTRKMAPIPVVLVGRAFWRRAIDFDYLINEGYIAPGDVDLFEYADDAEEILAALERSQAPPMGENTSA</sequence>
<keyword evidence="4" id="KW-1185">Reference proteome</keyword>
<dbReference type="EMBL" id="JBHSDY010000006">
    <property type="protein sequence ID" value="MFC4298663.1"/>
    <property type="molecule type" value="Genomic_DNA"/>
</dbReference>
<dbReference type="Gene3D" id="3.40.50.450">
    <property type="match status" value="1"/>
</dbReference>
<reference evidence="4" key="1">
    <citation type="journal article" date="2019" name="Int. J. Syst. Evol. Microbiol.">
        <title>The Global Catalogue of Microorganisms (GCM) 10K type strain sequencing project: providing services to taxonomists for standard genome sequencing and annotation.</title>
        <authorList>
            <consortium name="The Broad Institute Genomics Platform"/>
            <consortium name="The Broad Institute Genome Sequencing Center for Infectious Disease"/>
            <person name="Wu L."/>
            <person name="Ma J."/>
        </authorList>
    </citation>
    <scope>NUCLEOTIDE SEQUENCE [LARGE SCALE GENOMIC DNA]</scope>
    <source>
        <strain evidence="4">CGMCC 1.19029</strain>
    </source>
</reference>
<gene>
    <name evidence="3" type="ORF">ACFO0J_11475</name>
</gene>
<dbReference type="Pfam" id="PF03641">
    <property type="entry name" value="Lysine_decarbox"/>
    <property type="match status" value="1"/>
</dbReference>
<organism evidence="3 4">
    <name type="scientific">Castellaniella hirudinis</name>
    <dbReference type="NCBI Taxonomy" id="1144617"/>
    <lineage>
        <taxon>Bacteria</taxon>
        <taxon>Pseudomonadati</taxon>
        <taxon>Pseudomonadota</taxon>
        <taxon>Betaproteobacteria</taxon>
        <taxon>Burkholderiales</taxon>
        <taxon>Alcaligenaceae</taxon>
        <taxon>Castellaniella</taxon>
    </lineage>
</organism>
<dbReference type="InterPro" id="IPR005269">
    <property type="entry name" value="LOG"/>
</dbReference>
<evidence type="ECO:0000256" key="2">
    <source>
        <dbReference type="RuleBase" id="RU363015"/>
    </source>
</evidence>
<proteinExistence type="inferred from homology"/>
<protein>
    <recommendedName>
        <fullName evidence="2">Cytokinin riboside 5'-monophosphate phosphoribohydrolase</fullName>
        <ecNumber evidence="2">3.2.2.n1</ecNumber>
    </recommendedName>
</protein>
<comment type="similarity">
    <text evidence="2">Belongs to the LOG family.</text>
</comment>
<evidence type="ECO:0000313" key="4">
    <source>
        <dbReference type="Proteomes" id="UP001595756"/>
    </source>
</evidence>
<evidence type="ECO:0000313" key="3">
    <source>
        <dbReference type="EMBL" id="MFC4298663.1"/>
    </source>
</evidence>
<accession>A0ABV8RZE0</accession>
<dbReference type="InterPro" id="IPR031100">
    <property type="entry name" value="LOG_fam"/>
</dbReference>
<dbReference type="NCBIfam" id="TIGR00730">
    <property type="entry name" value="Rossman fold protein, TIGR00730 family"/>
    <property type="match status" value="1"/>
</dbReference>
<evidence type="ECO:0000256" key="1">
    <source>
        <dbReference type="ARBA" id="ARBA00000274"/>
    </source>
</evidence>
<dbReference type="PANTHER" id="PTHR43393:SF3">
    <property type="entry name" value="LYSINE DECARBOXYLASE-LIKE PROTEIN"/>
    <property type="match status" value="1"/>
</dbReference>